<protein>
    <recommendedName>
        <fullName evidence="10">Leucine-rich repeat-containing N-terminal plant-type domain-containing protein</fullName>
    </recommendedName>
</protein>
<feature type="compositionally biased region" description="Polar residues" evidence="7">
    <location>
        <begin position="441"/>
        <end position="458"/>
    </location>
</feature>
<feature type="region of interest" description="Disordered" evidence="7">
    <location>
        <begin position="419"/>
        <end position="459"/>
    </location>
</feature>
<dbReference type="FunFam" id="3.80.10.10:FF:000129">
    <property type="entry name" value="Leucine-rich repeat receptor-like kinase"/>
    <property type="match status" value="1"/>
</dbReference>
<evidence type="ECO:0008006" key="10">
    <source>
        <dbReference type="Google" id="ProtNLM"/>
    </source>
</evidence>
<keyword evidence="6 8" id="KW-0472">Membrane</keyword>
<organism evidence="9">
    <name type="scientific">Leptocylindrus danicus</name>
    <dbReference type="NCBI Taxonomy" id="163516"/>
    <lineage>
        <taxon>Eukaryota</taxon>
        <taxon>Sar</taxon>
        <taxon>Stramenopiles</taxon>
        <taxon>Ochrophyta</taxon>
        <taxon>Bacillariophyta</taxon>
        <taxon>Coscinodiscophyceae</taxon>
        <taxon>Chaetocerotophycidae</taxon>
        <taxon>Leptocylindrales</taxon>
        <taxon>Leptocylindraceae</taxon>
        <taxon>Leptocylindrus</taxon>
    </lineage>
</organism>
<feature type="compositionally biased region" description="Basic and acidic residues" evidence="7">
    <location>
        <begin position="385"/>
        <end position="395"/>
    </location>
</feature>
<feature type="region of interest" description="Disordered" evidence="7">
    <location>
        <begin position="374"/>
        <end position="395"/>
    </location>
</feature>
<feature type="transmembrane region" description="Helical" evidence="8">
    <location>
        <begin position="338"/>
        <end position="361"/>
    </location>
</feature>
<keyword evidence="2" id="KW-0433">Leucine-rich repeat</keyword>
<evidence type="ECO:0000256" key="3">
    <source>
        <dbReference type="ARBA" id="ARBA00022692"/>
    </source>
</evidence>
<dbReference type="InterPro" id="IPR025875">
    <property type="entry name" value="Leu-rich_rpt_4"/>
</dbReference>
<dbReference type="GO" id="GO:0016020">
    <property type="term" value="C:membrane"/>
    <property type="evidence" value="ECO:0007669"/>
    <property type="project" value="UniProtKB-SubCell"/>
</dbReference>
<evidence type="ECO:0000256" key="7">
    <source>
        <dbReference type="SAM" id="MobiDB-lite"/>
    </source>
</evidence>
<proteinExistence type="predicted"/>
<evidence type="ECO:0000313" key="9">
    <source>
        <dbReference type="EMBL" id="CAD9579479.1"/>
    </source>
</evidence>
<feature type="compositionally biased region" description="Basic and acidic residues" evidence="7">
    <location>
        <begin position="428"/>
        <end position="440"/>
    </location>
</feature>
<dbReference type="AlphaFoldDB" id="A0A7S2P6S3"/>
<dbReference type="InterPro" id="IPR001611">
    <property type="entry name" value="Leu-rich_rpt"/>
</dbReference>
<evidence type="ECO:0000256" key="2">
    <source>
        <dbReference type="ARBA" id="ARBA00022614"/>
    </source>
</evidence>
<evidence type="ECO:0000256" key="8">
    <source>
        <dbReference type="SAM" id="Phobius"/>
    </source>
</evidence>
<dbReference type="Pfam" id="PF00560">
    <property type="entry name" value="LRR_1"/>
    <property type="match status" value="2"/>
</dbReference>
<dbReference type="Gene3D" id="3.80.10.10">
    <property type="entry name" value="Ribonuclease Inhibitor"/>
    <property type="match status" value="1"/>
</dbReference>
<keyword evidence="5 8" id="KW-1133">Transmembrane helix</keyword>
<gene>
    <name evidence="9" type="ORF">LDAN0321_LOCUS9866</name>
</gene>
<evidence type="ECO:0000256" key="4">
    <source>
        <dbReference type="ARBA" id="ARBA00022737"/>
    </source>
</evidence>
<dbReference type="EMBL" id="HBGY01015213">
    <property type="protein sequence ID" value="CAD9579479.1"/>
    <property type="molecule type" value="Transcribed_RNA"/>
</dbReference>
<dbReference type="InterPro" id="IPR032675">
    <property type="entry name" value="LRR_dom_sf"/>
</dbReference>
<accession>A0A7S2P6S3</accession>
<comment type="subcellular location">
    <subcellularLocation>
        <location evidence="1">Membrane</location>
    </subcellularLocation>
</comment>
<dbReference type="PANTHER" id="PTHR48007">
    <property type="entry name" value="LEUCINE-RICH REPEAT RECEPTOR-LIKE PROTEIN KINASE PXC1"/>
    <property type="match status" value="1"/>
</dbReference>
<dbReference type="PANTHER" id="PTHR48007:SF76">
    <property type="entry name" value="OS03G0145102 PROTEIN"/>
    <property type="match status" value="1"/>
</dbReference>
<dbReference type="SUPFAM" id="SSF52058">
    <property type="entry name" value="L domain-like"/>
    <property type="match status" value="1"/>
</dbReference>
<sequence length="472" mass="51818">MNKQNMRPCTTDAEALQGLLGHSREFDIYNSNKEACEYSDIIKCGSNGEVIEVTLNDAHLSDELSPALGCLRELKRLQLRGNFITGAIPQEVASLPNLEVLDLSDNKLSGELPRFTSDQLRSLLLKKNNLSGSLSSDFLTSPHQLEWLDLGSNQFTGPIPSDVQWTGLKFLELSNNEFSGPIPESLNIAQSLVIARLNGNNLSGGIPESLFDGMSTNTLEHQNIEEKPFMNLVEFRVHGNELSGPIPKELCDILEAYTTRSTDSCDHVACAEGTYNEFGYATKSAPCMPCDMLRTVSDDVPVMYLGSTSCNVVSNVESSEFYVLEMAETETEADDMKLGLGITLGALCSVLVALGAIALYLKMSQREEEVPYYADSYPKQKSKKEKRDDSIRRESSLTRNIRKSFSFRASLIDNSFDNKGGGSGRATYDSKLDDVAESKQEVPNSPGSPNSSITTVSSGGLRKEVWVDVPRI</sequence>
<dbReference type="PROSITE" id="PS51450">
    <property type="entry name" value="LRR"/>
    <property type="match status" value="1"/>
</dbReference>
<dbReference type="InterPro" id="IPR046959">
    <property type="entry name" value="PRK1-6/SRF4-like"/>
</dbReference>
<evidence type="ECO:0000256" key="6">
    <source>
        <dbReference type="ARBA" id="ARBA00023136"/>
    </source>
</evidence>
<keyword evidence="3 8" id="KW-0812">Transmembrane</keyword>
<dbReference type="Pfam" id="PF12799">
    <property type="entry name" value="LRR_4"/>
    <property type="match status" value="1"/>
</dbReference>
<reference evidence="9" key="1">
    <citation type="submission" date="2021-01" db="EMBL/GenBank/DDBJ databases">
        <authorList>
            <person name="Corre E."/>
            <person name="Pelletier E."/>
            <person name="Niang G."/>
            <person name="Scheremetjew M."/>
            <person name="Finn R."/>
            <person name="Kale V."/>
            <person name="Holt S."/>
            <person name="Cochrane G."/>
            <person name="Meng A."/>
            <person name="Brown T."/>
            <person name="Cohen L."/>
        </authorList>
    </citation>
    <scope>NUCLEOTIDE SEQUENCE</scope>
    <source>
        <strain evidence="9">B650</strain>
    </source>
</reference>
<keyword evidence="4" id="KW-0677">Repeat</keyword>
<name>A0A7S2P6S3_9STRA</name>
<evidence type="ECO:0000256" key="5">
    <source>
        <dbReference type="ARBA" id="ARBA00022989"/>
    </source>
</evidence>
<evidence type="ECO:0000256" key="1">
    <source>
        <dbReference type="ARBA" id="ARBA00004370"/>
    </source>
</evidence>